<reference evidence="1" key="2">
    <citation type="journal article" date="2015" name="Fish Shellfish Immunol.">
        <title>Early steps in the European eel (Anguilla anguilla)-Vibrio vulnificus interaction in the gills: Role of the RtxA13 toxin.</title>
        <authorList>
            <person name="Callol A."/>
            <person name="Pajuelo D."/>
            <person name="Ebbesson L."/>
            <person name="Teles M."/>
            <person name="MacKenzie S."/>
            <person name="Amaro C."/>
        </authorList>
    </citation>
    <scope>NUCLEOTIDE SEQUENCE</scope>
</reference>
<organism evidence="1">
    <name type="scientific">Anguilla anguilla</name>
    <name type="common">European freshwater eel</name>
    <name type="synonym">Muraena anguilla</name>
    <dbReference type="NCBI Taxonomy" id="7936"/>
    <lineage>
        <taxon>Eukaryota</taxon>
        <taxon>Metazoa</taxon>
        <taxon>Chordata</taxon>
        <taxon>Craniata</taxon>
        <taxon>Vertebrata</taxon>
        <taxon>Euteleostomi</taxon>
        <taxon>Actinopterygii</taxon>
        <taxon>Neopterygii</taxon>
        <taxon>Teleostei</taxon>
        <taxon>Anguilliformes</taxon>
        <taxon>Anguillidae</taxon>
        <taxon>Anguilla</taxon>
    </lineage>
</organism>
<dbReference type="AlphaFoldDB" id="A0A0E9WYY5"/>
<reference evidence="1" key="1">
    <citation type="submission" date="2014-11" db="EMBL/GenBank/DDBJ databases">
        <authorList>
            <person name="Amaro Gonzalez C."/>
        </authorList>
    </citation>
    <scope>NUCLEOTIDE SEQUENCE</scope>
</reference>
<dbReference type="EMBL" id="GBXM01013914">
    <property type="protein sequence ID" value="JAH94663.1"/>
    <property type="molecule type" value="Transcribed_RNA"/>
</dbReference>
<proteinExistence type="predicted"/>
<sequence length="75" mass="7993">MGCYSRALLGGGGMRPAAAIRRSLDRKLKVAHALGVSCTSTAMPFLFMNFKTFGSIRSTRPPVPKTSTSIRGSSM</sequence>
<name>A0A0E9WYY5_ANGAN</name>
<evidence type="ECO:0000313" key="1">
    <source>
        <dbReference type="EMBL" id="JAH94663.1"/>
    </source>
</evidence>
<protein>
    <submittedName>
        <fullName evidence="1">Uncharacterized protein</fullName>
    </submittedName>
</protein>
<accession>A0A0E9WYY5</accession>